<feature type="compositionally biased region" description="Low complexity" evidence="1">
    <location>
        <begin position="286"/>
        <end position="311"/>
    </location>
</feature>
<organism evidence="2 3">
    <name type="scientific">Podila minutissima</name>
    <dbReference type="NCBI Taxonomy" id="64525"/>
    <lineage>
        <taxon>Eukaryota</taxon>
        <taxon>Fungi</taxon>
        <taxon>Fungi incertae sedis</taxon>
        <taxon>Mucoromycota</taxon>
        <taxon>Mortierellomycotina</taxon>
        <taxon>Mortierellomycetes</taxon>
        <taxon>Mortierellales</taxon>
        <taxon>Mortierellaceae</taxon>
        <taxon>Podila</taxon>
    </lineage>
</organism>
<keyword evidence="3" id="KW-1185">Reference proteome</keyword>
<dbReference type="Proteomes" id="UP000696485">
    <property type="component" value="Unassembled WGS sequence"/>
</dbReference>
<accession>A0A9P5SIZ8</accession>
<feature type="region of interest" description="Disordered" evidence="1">
    <location>
        <begin position="528"/>
        <end position="550"/>
    </location>
</feature>
<proteinExistence type="predicted"/>
<dbReference type="Gene3D" id="1.10.472.10">
    <property type="entry name" value="Cyclin-like"/>
    <property type="match status" value="1"/>
</dbReference>
<sequence length="715" mass="78211">MNPHHTGGNYNSPTTCRAEYETSYTFDSSSSHIDLHNNAYSATRRHSAMSTLTSSTLQRDPLHAIHGHSSRINKHRHNSYPSSPGTFIRQLSPERTTRYELPPVSPRRASNPTSHSTPFSPSLSYKRPVGSPQKSLTGPRSDRLPSLFDRIKAALEAPKRPTITTSPLPNIIPSHPIQPRDFNYGPPPLFDEIEEGSNDGDEDEFESRCDFFPSFCNNNLDLAPATTPLSPTLFGLPCSEAGQRAYSDHSTELEKSFSRLQQEDSGKVEHRTIAFSTHLTVSRWEPVTSSSSSTSPPASKTSSPSSSPFPTNKAHSTIPPSKDDPVLASKLMSLANYIRHIVSLTSGNTPLHTQLSLVTPSKIVPTSSSHLSRPRRSNVHDVSDVSLPSPLSAGPGPIKAESSLRRHRFSAGYQGYHTRRQSNSQHANDLESNVPYPLPSPTSPSFLARNDPPSSAKAIFSPLLKIPYPNLTLTLALIYVDRLKAKYPEARGEPGCSHRLFLVAYIIASKYRCSVELAGMLQSSSGASEINSEAGDMDGKGLPRKSALETQNQQESWDYARSKAKLILSNHEWVRLLRLGSFFRSPVSPATTGATERVTSDVSKGSSTTTTSVTARTSPAQPMVRTSSSSRDGAPVSEPEPLPIQSRANLSERSTTQEGAQRVSTSSASLHSSSAILHVEDLDRMEAEFLTFLDYDLSTRSQDLNTCWNLLVGEQ</sequence>
<feature type="region of interest" description="Disordered" evidence="1">
    <location>
        <begin position="362"/>
        <end position="399"/>
    </location>
</feature>
<feature type="region of interest" description="Disordered" evidence="1">
    <location>
        <begin position="285"/>
        <end position="323"/>
    </location>
</feature>
<feature type="compositionally biased region" description="Polar residues" evidence="1">
    <location>
        <begin position="421"/>
        <end position="431"/>
    </location>
</feature>
<evidence type="ECO:0000313" key="3">
    <source>
        <dbReference type="Proteomes" id="UP000696485"/>
    </source>
</evidence>
<evidence type="ECO:0000256" key="1">
    <source>
        <dbReference type="SAM" id="MobiDB-lite"/>
    </source>
</evidence>
<feature type="compositionally biased region" description="Low complexity" evidence="1">
    <location>
        <begin position="386"/>
        <end position="397"/>
    </location>
</feature>
<dbReference type="CDD" id="cd20557">
    <property type="entry name" value="CYCLIN_ScPCL1-like"/>
    <property type="match status" value="1"/>
</dbReference>
<feature type="compositionally biased region" description="Basic residues" evidence="1">
    <location>
        <begin position="68"/>
        <end position="78"/>
    </location>
</feature>
<gene>
    <name evidence="2" type="ORF">BG006_006106</name>
</gene>
<evidence type="ECO:0000313" key="2">
    <source>
        <dbReference type="EMBL" id="KAF9330988.1"/>
    </source>
</evidence>
<name>A0A9P5SIZ8_9FUNG</name>
<evidence type="ECO:0008006" key="4">
    <source>
        <dbReference type="Google" id="ProtNLM"/>
    </source>
</evidence>
<feature type="region of interest" description="Disordered" evidence="1">
    <location>
        <begin position="418"/>
        <end position="451"/>
    </location>
</feature>
<feature type="compositionally biased region" description="Polar residues" evidence="1">
    <location>
        <begin position="362"/>
        <end position="371"/>
    </location>
</feature>
<protein>
    <recommendedName>
        <fullName evidence="4">Cyclin N-terminal domain-containing protein</fullName>
    </recommendedName>
</protein>
<feature type="compositionally biased region" description="Polar residues" evidence="1">
    <location>
        <begin position="646"/>
        <end position="663"/>
    </location>
</feature>
<feature type="compositionally biased region" description="Low complexity" evidence="1">
    <location>
        <begin position="600"/>
        <end position="618"/>
    </location>
</feature>
<reference evidence="2" key="1">
    <citation type="journal article" date="2020" name="Fungal Divers.">
        <title>Resolving the Mortierellaceae phylogeny through synthesis of multi-gene phylogenetics and phylogenomics.</title>
        <authorList>
            <person name="Vandepol N."/>
            <person name="Liber J."/>
            <person name="Desiro A."/>
            <person name="Na H."/>
            <person name="Kennedy M."/>
            <person name="Barry K."/>
            <person name="Grigoriev I.V."/>
            <person name="Miller A.N."/>
            <person name="O'Donnell K."/>
            <person name="Stajich J.E."/>
            <person name="Bonito G."/>
        </authorList>
    </citation>
    <scope>NUCLEOTIDE SEQUENCE</scope>
    <source>
        <strain evidence="2">NVP1</strain>
    </source>
</reference>
<feature type="region of interest" description="Disordered" evidence="1">
    <location>
        <begin position="588"/>
        <end position="667"/>
    </location>
</feature>
<dbReference type="EMBL" id="JAAAUY010000356">
    <property type="protein sequence ID" value="KAF9330988.1"/>
    <property type="molecule type" value="Genomic_DNA"/>
</dbReference>
<feature type="compositionally biased region" description="Polar residues" evidence="1">
    <location>
        <begin position="108"/>
        <end position="123"/>
    </location>
</feature>
<comment type="caution">
    <text evidence="2">The sequence shown here is derived from an EMBL/GenBank/DDBJ whole genome shotgun (WGS) entry which is preliminary data.</text>
</comment>
<dbReference type="AlphaFoldDB" id="A0A9P5SIZ8"/>
<feature type="region of interest" description="Disordered" evidence="1">
    <location>
        <begin position="68"/>
        <end position="145"/>
    </location>
</feature>